<accession>E5A998</accession>
<organism evidence="2">
    <name type="scientific">Leptosphaeria maculans (strain JN3 / isolate v23.1.3 / race Av1-4-5-6-7-8)</name>
    <name type="common">Blackleg fungus</name>
    <name type="synonym">Phoma lingam</name>
    <dbReference type="NCBI Taxonomy" id="985895"/>
    <lineage>
        <taxon>Eukaryota</taxon>
        <taxon>Fungi</taxon>
        <taxon>Dikarya</taxon>
        <taxon>Ascomycota</taxon>
        <taxon>Pezizomycotina</taxon>
        <taxon>Dothideomycetes</taxon>
        <taxon>Pleosporomycetidae</taxon>
        <taxon>Pleosporales</taxon>
        <taxon>Pleosporineae</taxon>
        <taxon>Leptosphaeriaceae</taxon>
        <taxon>Plenodomus</taxon>
        <taxon>Plenodomus lingam/Leptosphaeria maculans species complex</taxon>
    </lineage>
</organism>
<proteinExistence type="predicted"/>
<evidence type="ECO:0000313" key="1">
    <source>
        <dbReference type="EMBL" id="CBY00239.1"/>
    </source>
</evidence>
<dbReference type="AlphaFoldDB" id="E5A998"/>
<keyword evidence="2" id="KW-1185">Reference proteome</keyword>
<sequence length="292" mass="33700">MTATLPSISALEIIELQMMIFSSQDGSDLVRASLEYIEEKRKFDEARRKLEENLCKLKGERRRLKEEIQKPEDARTANPKSSVSIVVPRNTHGVEEIPVLTAMRKIDLAHLPKIKAGHTRIRVEYEDYFDALHDLSATFQGVRLPHGWPRGLNNIYCEICERFHTRLRFEHLHPAVRFLEDANICIRGQGTILLFRFCMFDTPEAQRSCYDHYCKETIVFAKDLIKAVHSMDSGGFSTKSFRVRLRPSLSHRAEHKGRFHEIVAMVNQAAITVDELMSGMDIWRPVSMEDSD</sequence>
<gene>
    <name evidence="1" type="ORF">LEMA_P013690.1</name>
</gene>
<dbReference type="InParanoid" id="E5A998"/>
<reference evidence="2" key="1">
    <citation type="journal article" date="2011" name="Nat. Commun.">
        <title>Effector diversification within compartments of the Leptosphaeria maculans genome affected by Repeat-Induced Point mutations.</title>
        <authorList>
            <person name="Rouxel T."/>
            <person name="Grandaubert J."/>
            <person name="Hane J.K."/>
            <person name="Hoede C."/>
            <person name="van de Wouw A.P."/>
            <person name="Couloux A."/>
            <person name="Dominguez V."/>
            <person name="Anthouard V."/>
            <person name="Bally P."/>
            <person name="Bourras S."/>
            <person name="Cozijnsen A.J."/>
            <person name="Ciuffetti L.M."/>
            <person name="Degrave A."/>
            <person name="Dilmaghani A."/>
            <person name="Duret L."/>
            <person name="Fudal I."/>
            <person name="Goodwin S.B."/>
            <person name="Gout L."/>
            <person name="Glaser N."/>
            <person name="Linglin J."/>
            <person name="Kema G.H.J."/>
            <person name="Lapalu N."/>
            <person name="Lawrence C.B."/>
            <person name="May K."/>
            <person name="Meyer M."/>
            <person name="Ollivier B."/>
            <person name="Poulain J."/>
            <person name="Schoch C.L."/>
            <person name="Simon A."/>
            <person name="Spatafora J.W."/>
            <person name="Stachowiak A."/>
            <person name="Turgeon B.G."/>
            <person name="Tyler B.M."/>
            <person name="Vincent D."/>
            <person name="Weissenbach J."/>
            <person name="Amselem J."/>
            <person name="Quesneville H."/>
            <person name="Oliver R.P."/>
            <person name="Wincker P."/>
            <person name="Balesdent M.-H."/>
            <person name="Howlett B.J."/>
        </authorList>
    </citation>
    <scope>NUCLEOTIDE SEQUENCE [LARGE SCALE GENOMIC DNA]</scope>
    <source>
        <strain evidence="2">JN3 / isolate v23.1.3 / race Av1-4-5-6-7-8</strain>
    </source>
</reference>
<name>E5A998_LEPMJ</name>
<dbReference type="VEuPathDB" id="FungiDB:LEMA_P013690.1"/>
<dbReference type="HOGENOM" id="CLU_953371_0_0_1"/>
<dbReference type="EMBL" id="FP929138">
    <property type="protein sequence ID" value="CBY00239.1"/>
    <property type="molecule type" value="Genomic_DNA"/>
</dbReference>
<evidence type="ECO:0000313" key="2">
    <source>
        <dbReference type="Proteomes" id="UP000002668"/>
    </source>
</evidence>
<dbReference type="OrthoDB" id="3795090at2759"/>
<dbReference type="Proteomes" id="UP000002668">
    <property type="component" value="Genome"/>
</dbReference>
<protein>
    <submittedName>
        <fullName evidence="1">Predicted protein</fullName>
    </submittedName>
</protein>